<evidence type="ECO:0000313" key="8">
    <source>
        <dbReference type="EMBL" id="MBB3101688.1"/>
    </source>
</evidence>
<dbReference type="GO" id="GO:0006654">
    <property type="term" value="P:phosphatidic acid biosynthetic process"/>
    <property type="evidence" value="ECO:0007669"/>
    <property type="project" value="TreeGrafter"/>
</dbReference>
<name>A0A839SXP5_AZOMA</name>
<dbReference type="InterPro" id="IPR002123">
    <property type="entry name" value="Plipid/glycerol_acylTrfase"/>
</dbReference>
<dbReference type="Proteomes" id="UP000549250">
    <property type="component" value="Unassembled WGS sequence"/>
</dbReference>
<evidence type="ECO:0000256" key="4">
    <source>
        <dbReference type="ARBA" id="ARBA00023098"/>
    </source>
</evidence>
<keyword evidence="6" id="KW-0812">Transmembrane</keyword>
<dbReference type="PANTHER" id="PTHR10434:SF64">
    <property type="entry name" value="1-ACYL-SN-GLYCEROL-3-PHOSPHATE ACYLTRANSFERASE-RELATED"/>
    <property type="match status" value="1"/>
</dbReference>
<dbReference type="AlphaFoldDB" id="A0A839SXP5"/>
<protein>
    <submittedName>
        <fullName evidence="8">1-acyl-sn-glycerol-3-phosphate acyltransferase</fullName>
        <ecNumber evidence="8">2.3.1.51</ecNumber>
    </submittedName>
</protein>
<evidence type="ECO:0000256" key="2">
    <source>
        <dbReference type="ARBA" id="ARBA00022516"/>
    </source>
</evidence>
<dbReference type="PANTHER" id="PTHR10434">
    <property type="entry name" value="1-ACYL-SN-GLYCEROL-3-PHOSPHATE ACYLTRANSFERASE"/>
    <property type="match status" value="1"/>
</dbReference>
<keyword evidence="2" id="KW-0444">Lipid biosynthesis</keyword>
<keyword evidence="6" id="KW-1133">Transmembrane helix</keyword>
<dbReference type="Pfam" id="PF01553">
    <property type="entry name" value="Acyltransferase"/>
    <property type="match status" value="1"/>
</dbReference>
<dbReference type="CDD" id="cd07989">
    <property type="entry name" value="LPLAT_AGPAT-like"/>
    <property type="match status" value="1"/>
</dbReference>
<evidence type="ECO:0000259" key="7">
    <source>
        <dbReference type="SMART" id="SM00563"/>
    </source>
</evidence>
<keyword evidence="3 8" id="KW-0808">Transferase</keyword>
<evidence type="ECO:0000256" key="3">
    <source>
        <dbReference type="ARBA" id="ARBA00022679"/>
    </source>
</evidence>
<gene>
    <name evidence="8" type="ORF">FHR87_000048</name>
</gene>
<comment type="caution">
    <text evidence="8">The sequence shown here is derived from an EMBL/GenBank/DDBJ whole genome shotgun (WGS) entry which is preliminary data.</text>
</comment>
<keyword evidence="5 8" id="KW-0012">Acyltransferase</keyword>
<feature type="domain" description="Phospholipid/glycerol acyltransferase" evidence="7">
    <location>
        <begin position="71"/>
        <end position="182"/>
    </location>
</feature>
<dbReference type="RefSeq" id="WP_183164690.1">
    <property type="nucleotide sequence ID" value="NZ_JACHXI010000001.1"/>
</dbReference>
<keyword evidence="6" id="KW-0472">Membrane</keyword>
<sequence>MRIIQRYLSYSRLIALMAAGLAMAIWFHCVACLVPVSLARRQRATRWFLARMVAALPLRVQLSGTLPERPALWLANHISWTDIPLLGQWLPMSFLSKDDVRQWPIAGWLAQESGTLFIRRGSGDLEGLHRQLADYLRQGHPLLIFPEGTTTDGSQVGIFHSRLLSCATATGVPVQPVAIRYLRRGQRDSIAPFIGADDLLSHLRRLLAHEPVDVEIHLLPLIETAGRNRSGIAREAREGIKQALQFASGSEEKPSVAA</sequence>
<feature type="transmembrane region" description="Helical" evidence="6">
    <location>
        <begin position="12"/>
        <end position="36"/>
    </location>
</feature>
<keyword evidence="4" id="KW-0443">Lipid metabolism</keyword>
<dbReference type="EMBL" id="JACHXI010000001">
    <property type="protein sequence ID" value="MBB3101688.1"/>
    <property type="molecule type" value="Genomic_DNA"/>
</dbReference>
<dbReference type="SMART" id="SM00563">
    <property type="entry name" value="PlsC"/>
    <property type="match status" value="1"/>
</dbReference>
<evidence type="ECO:0000256" key="6">
    <source>
        <dbReference type="SAM" id="Phobius"/>
    </source>
</evidence>
<reference evidence="8 9" key="1">
    <citation type="submission" date="2020-08" db="EMBL/GenBank/DDBJ databases">
        <title>Genomic Encyclopedia of Type Strains, Phase III (KMG-III): the genomes of soil and plant-associated and newly described type strains.</title>
        <authorList>
            <person name="Whitman W."/>
        </authorList>
    </citation>
    <scope>NUCLEOTIDE SEQUENCE [LARGE SCALE GENOMIC DNA]</scope>
    <source>
        <strain evidence="8 9">CECT 4462</strain>
    </source>
</reference>
<evidence type="ECO:0000256" key="1">
    <source>
        <dbReference type="ARBA" id="ARBA00005189"/>
    </source>
</evidence>
<proteinExistence type="predicted"/>
<keyword evidence="9" id="KW-1185">Reference proteome</keyword>
<dbReference type="GO" id="GO:0003841">
    <property type="term" value="F:1-acylglycerol-3-phosphate O-acyltransferase activity"/>
    <property type="evidence" value="ECO:0007669"/>
    <property type="project" value="UniProtKB-EC"/>
</dbReference>
<accession>A0A839SXP5</accession>
<evidence type="ECO:0000313" key="9">
    <source>
        <dbReference type="Proteomes" id="UP000549250"/>
    </source>
</evidence>
<evidence type="ECO:0000256" key="5">
    <source>
        <dbReference type="ARBA" id="ARBA00023315"/>
    </source>
</evidence>
<dbReference type="SUPFAM" id="SSF69593">
    <property type="entry name" value="Glycerol-3-phosphate (1)-acyltransferase"/>
    <property type="match status" value="1"/>
</dbReference>
<organism evidence="8 9">
    <name type="scientific">Azomonas macrocytogenes</name>
    <name type="common">Azotobacter macrocytogenes</name>
    <dbReference type="NCBI Taxonomy" id="69962"/>
    <lineage>
        <taxon>Bacteria</taxon>
        <taxon>Pseudomonadati</taxon>
        <taxon>Pseudomonadota</taxon>
        <taxon>Gammaproteobacteria</taxon>
        <taxon>Pseudomonadales</taxon>
        <taxon>Pseudomonadaceae</taxon>
        <taxon>Azomonas</taxon>
    </lineage>
</organism>
<dbReference type="EC" id="2.3.1.51" evidence="8"/>
<comment type="pathway">
    <text evidence="1">Lipid metabolism.</text>
</comment>